<evidence type="ECO:0000256" key="2">
    <source>
        <dbReference type="ARBA" id="ARBA00022490"/>
    </source>
</evidence>
<feature type="short sequence motif" description="'HIGH' region" evidence="9">
    <location>
        <begin position="43"/>
        <end position="53"/>
    </location>
</feature>
<dbReference type="GO" id="GO:0006429">
    <property type="term" value="P:leucyl-tRNA aminoacylation"/>
    <property type="evidence" value="ECO:0007669"/>
    <property type="project" value="UniProtKB-UniRule"/>
</dbReference>
<dbReference type="InterPro" id="IPR009008">
    <property type="entry name" value="Val/Leu/Ile-tRNA-synth_edit"/>
</dbReference>
<keyword evidence="4 9" id="KW-0547">Nucleotide-binding</keyword>
<dbReference type="InterPro" id="IPR001412">
    <property type="entry name" value="aa-tRNA-synth_I_CS"/>
</dbReference>
<keyword evidence="6 9" id="KW-0648">Protein biosynthesis</keyword>
<dbReference type="SUPFAM" id="SSF52374">
    <property type="entry name" value="Nucleotidylyl transferase"/>
    <property type="match status" value="1"/>
</dbReference>
<dbReference type="Gene3D" id="3.10.20.590">
    <property type="match status" value="1"/>
</dbReference>
<dbReference type="PROSITE" id="PS00178">
    <property type="entry name" value="AA_TRNA_LIGASE_I"/>
    <property type="match status" value="1"/>
</dbReference>
<comment type="subcellular location">
    <subcellularLocation>
        <location evidence="9">Cytoplasm</location>
    </subcellularLocation>
</comment>
<feature type="domain" description="Methionyl/Leucyl tRNA synthetase" evidence="13">
    <location>
        <begin position="41"/>
        <end position="182"/>
    </location>
</feature>
<dbReference type="InterPro" id="IPR009080">
    <property type="entry name" value="tRNAsynth_Ia_anticodon-bd"/>
</dbReference>
<organism evidence="15 16">
    <name type="scientific">Candidatus Brocadia carolinensis</name>
    <dbReference type="NCBI Taxonomy" id="1004156"/>
    <lineage>
        <taxon>Bacteria</taxon>
        <taxon>Pseudomonadati</taxon>
        <taxon>Planctomycetota</taxon>
        <taxon>Candidatus Brocadiia</taxon>
        <taxon>Candidatus Brocadiales</taxon>
        <taxon>Candidatus Brocadiaceae</taxon>
        <taxon>Candidatus Brocadia</taxon>
    </lineage>
</organism>
<dbReference type="Pfam" id="PF00133">
    <property type="entry name" value="tRNA-synt_1"/>
    <property type="match status" value="1"/>
</dbReference>
<dbReference type="FunFam" id="3.40.50.620:FF:000056">
    <property type="entry name" value="Leucine--tRNA ligase"/>
    <property type="match status" value="1"/>
</dbReference>
<sequence length="833" mass="95292">MVKKEYNFADIEGKWQGFWEGCGLFRTDEASRKEKFYCLVMFPYPSGTLHVGHGRNYIIGDVVARYKMMKGYNVLSAIGWDAFGLPAENAAIKGGTHPSIWTKNNIKDMKRQLHRWGVGYDWEREITSCNPDYYKWTQWIFLKLYENNLAYKKKAAVNWCPSCATVLANEQVVDGCCERCDSPVRQRDLEQWFFRISQYAQRLLDDISLLEGWPERVRTMQANWIGRSEGIRIDFKLEGLGKKIPCFTTRPDTLYGVTFISLAPEHPLVQELISGTPQEKAVTDFAERARNQGMVERTAEGTEKEGVFTGRYVVNPVNNDKVPVWVANYVLMEYGTGAVMGVPAHDQRDFLFAKKYNLPIKIVIQPEGNELNADTMQEAYVDDGIQVNSGNFDGLPNTEAINKITIHLEFKGLGTKTVTYRLRDWLISRQRYWGAPIPIIYCESCGTLPVPESQLPVILPEAVEFKPHGLSPLAEVDSFINTVCPKCSGVARREIDTMDTFVDSSWYFLRYLSPKDNSHPFVAKKVNTWLPVDQYIGGVEHAILHLLYSRFITKVLCDLGLVNFKEPFRHLFTQGMIIKEGAKMSKSRGNVVSPDFLIDKYGADTQRLYILFIGPPQKDAEWNDRGVLGAFRFLGRLWQKVTDYEDVYARVQRVDIVMNKLSPAAKTLYRQMNQTVKKITEDMETSWHFNTAIASVMELLNNVDAFNVVIPNNAAEELDFHVFRHTMEALLLLMAPFTPHICEELWEVMGHKPSIFQQPWPAYDKDAILEEVIEIVVQINSKVKSRLSVPVDMSEDELRRRVLSDERITGFLQGKQVMNTIIVPGKLVNIVVK</sequence>
<evidence type="ECO:0000313" key="16">
    <source>
        <dbReference type="Proteomes" id="UP000189681"/>
    </source>
</evidence>
<dbReference type="PANTHER" id="PTHR43740:SF2">
    <property type="entry name" value="LEUCINE--TRNA LIGASE, MITOCHONDRIAL"/>
    <property type="match status" value="1"/>
</dbReference>
<dbReference type="Pfam" id="PF09334">
    <property type="entry name" value="tRNA-synt_1g"/>
    <property type="match status" value="1"/>
</dbReference>
<dbReference type="InterPro" id="IPR014729">
    <property type="entry name" value="Rossmann-like_a/b/a_fold"/>
</dbReference>
<evidence type="ECO:0000256" key="10">
    <source>
        <dbReference type="RuleBase" id="RU363035"/>
    </source>
</evidence>
<dbReference type="SUPFAM" id="SSF50677">
    <property type="entry name" value="ValRS/IleRS/LeuRS editing domain"/>
    <property type="match status" value="1"/>
</dbReference>
<evidence type="ECO:0000256" key="9">
    <source>
        <dbReference type="HAMAP-Rule" id="MF_00049"/>
    </source>
</evidence>
<dbReference type="InterPro" id="IPR002300">
    <property type="entry name" value="aa-tRNA-synth_Ia"/>
</dbReference>
<dbReference type="GO" id="GO:0005829">
    <property type="term" value="C:cytosol"/>
    <property type="evidence" value="ECO:0007669"/>
    <property type="project" value="TreeGrafter"/>
</dbReference>
<evidence type="ECO:0000313" key="15">
    <source>
        <dbReference type="EMBL" id="OOP55658.1"/>
    </source>
</evidence>
<dbReference type="PANTHER" id="PTHR43740">
    <property type="entry name" value="LEUCYL-TRNA SYNTHETASE"/>
    <property type="match status" value="1"/>
</dbReference>
<dbReference type="EC" id="6.1.1.4" evidence="9"/>
<dbReference type="InterPro" id="IPR013155">
    <property type="entry name" value="M/V/L/I-tRNA-synth_anticd-bd"/>
</dbReference>
<comment type="caution">
    <text evidence="15">The sequence shown here is derived from an EMBL/GenBank/DDBJ whole genome shotgun (WGS) entry which is preliminary data.</text>
</comment>
<name>A0A1V4AR99_9BACT</name>
<feature type="short sequence motif" description="'KMSKS' region" evidence="9">
    <location>
        <begin position="583"/>
        <end position="587"/>
    </location>
</feature>
<dbReference type="Gene3D" id="3.40.50.620">
    <property type="entry name" value="HUPs"/>
    <property type="match status" value="2"/>
</dbReference>
<dbReference type="GO" id="GO:0004823">
    <property type="term" value="F:leucine-tRNA ligase activity"/>
    <property type="evidence" value="ECO:0007669"/>
    <property type="project" value="UniProtKB-UniRule"/>
</dbReference>
<keyword evidence="2 9" id="KW-0963">Cytoplasm</keyword>
<gene>
    <name evidence="9" type="primary">leuS</name>
    <name evidence="15" type="ORF">AYP45_13480</name>
</gene>
<evidence type="ECO:0000256" key="1">
    <source>
        <dbReference type="ARBA" id="ARBA00005594"/>
    </source>
</evidence>
<dbReference type="GO" id="GO:0005524">
    <property type="term" value="F:ATP binding"/>
    <property type="evidence" value="ECO:0007669"/>
    <property type="project" value="UniProtKB-UniRule"/>
</dbReference>
<protein>
    <recommendedName>
        <fullName evidence="9">Leucine--tRNA ligase</fullName>
        <ecNumber evidence="9">6.1.1.4</ecNumber>
    </recommendedName>
    <alternativeName>
        <fullName evidence="9">Leucyl-tRNA synthetase</fullName>
        <shortName evidence="9">LeuRS</shortName>
    </alternativeName>
</protein>
<dbReference type="FunFam" id="3.40.50.620:FF:000003">
    <property type="entry name" value="Leucine--tRNA ligase"/>
    <property type="match status" value="1"/>
</dbReference>
<feature type="domain" description="Leucyl-tRNA synthetase editing" evidence="14">
    <location>
        <begin position="223"/>
        <end position="408"/>
    </location>
</feature>
<dbReference type="GO" id="GO:0002161">
    <property type="term" value="F:aminoacyl-tRNA deacylase activity"/>
    <property type="evidence" value="ECO:0007669"/>
    <property type="project" value="InterPro"/>
</dbReference>
<accession>A0A1V4AR99</accession>
<dbReference type="InterPro" id="IPR002302">
    <property type="entry name" value="Leu-tRNA-ligase"/>
</dbReference>
<evidence type="ECO:0000256" key="7">
    <source>
        <dbReference type="ARBA" id="ARBA00023146"/>
    </source>
</evidence>
<evidence type="ECO:0000256" key="5">
    <source>
        <dbReference type="ARBA" id="ARBA00022840"/>
    </source>
</evidence>
<proteinExistence type="inferred from homology"/>
<reference evidence="15 16" key="1">
    <citation type="journal article" date="2017" name="Water Res.">
        <title>Discovery and metagenomic analysis of an anammox bacterial enrichment related to Candidatus "Brocadia caroliniensis" in a full-scale glycerol-fed nitritation-denitritation separate centrate treatment process.</title>
        <authorList>
            <person name="Park H."/>
            <person name="Brotto A.C."/>
            <person name="van Loosdrecht M.C."/>
            <person name="Chandran K."/>
        </authorList>
    </citation>
    <scope>NUCLEOTIDE SEQUENCE [LARGE SCALE GENOMIC DNA]</scope>
    <source>
        <strain evidence="15">26THWARD</strain>
    </source>
</reference>
<evidence type="ECO:0000259" key="11">
    <source>
        <dbReference type="Pfam" id="PF00133"/>
    </source>
</evidence>
<dbReference type="CDD" id="cd00812">
    <property type="entry name" value="LeuRS_core"/>
    <property type="match status" value="1"/>
</dbReference>
<dbReference type="HAMAP" id="MF_00049_B">
    <property type="entry name" value="Leu_tRNA_synth_B"/>
    <property type="match status" value="1"/>
</dbReference>
<feature type="domain" description="Aminoacyl-tRNA synthetase class Ia" evidence="11">
    <location>
        <begin position="417"/>
        <end position="622"/>
    </location>
</feature>
<keyword evidence="7 9" id="KW-0030">Aminoacyl-tRNA synthetase</keyword>
<feature type="domain" description="Methionyl/Valyl/Leucyl/Isoleucyl-tRNA synthetase anticodon-binding" evidence="12">
    <location>
        <begin position="666"/>
        <end position="793"/>
    </location>
</feature>
<dbReference type="Pfam" id="PF13603">
    <property type="entry name" value="tRNA-synt_1_2"/>
    <property type="match status" value="1"/>
</dbReference>
<evidence type="ECO:0000256" key="3">
    <source>
        <dbReference type="ARBA" id="ARBA00022598"/>
    </source>
</evidence>
<dbReference type="EMBL" id="AYTS01000126">
    <property type="protein sequence ID" value="OOP55658.1"/>
    <property type="molecule type" value="Genomic_DNA"/>
</dbReference>
<dbReference type="STRING" id="1004156.AYP45_13480"/>
<dbReference type="InterPro" id="IPR025709">
    <property type="entry name" value="Leu_tRNA-synth_edit"/>
</dbReference>
<evidence type="ECO:0000259" key="13">
    <source>
        <dbReference type="Pfam" id="PF09334"/>
    </source>
</evidence>
<dbReference type="FunFam" id="1.10.730.10:FF:000011">
    <property type="entry name" value="Leucine--tRNA ligase chloroplastic/mitochondrial"/>
    <property type="match status" value="1"/>
</dbReference>
<dbReference type="Gene3D" id="1.10.730.10">
    <property type="entry name" value="Isoleucyl-tRNA Synthetase, Domain 1"/>
    <property type="match status" value="2"/>
</dbReference>
<evidence type="ECO:0000256" key="4">
    <source>
        <dbReference type="ARBA" id="ARBA00022741"/>
    </source>
</evidence>
<evidence type="ECO:0000259" key="12">
    <source>
        <dbReference type="Pfam" id="PF08264"/>
    </source>
</evidence>
<comment type="catalytic activity">
    <reaction evidence="8 9">
        <text>tRNA(Leu) + L-leucine + ATP = L-leucyl-tRNA(Leu) + AMP + diphosphate</text>
        <dbReference type="Rhea" id="RHEA:11688"/>
        <dbReference type="Rhea" id="RHEA-COMP:9613"/>
        <dbReference type="Rhea" id="RHEA-COMP:9622"/>
        <dbReference type="ChEBI" id="CHEBI:30616"/>
        <dbReference type="ChEBI" id="CHEBI:33019"/>
        <dbReference type="ChEBI" id="CHEBI:57427"/>
        <dbReference type="ChEBI" id="CHEBI:78442"/>
        <dbReference type="ChEBI" id="CHEBI:78494"/>
        <dbReference type="ChEBI" id="CHEBI:456215"/>
        <dbReference type="EC" id="6.1.1.4"/>
    </reaction>
</comment>
<comment type="similarity">
    <text evidence="1 9 10">Belongs to the class-I aminoacyl-tRNA synthetase family.</text>
</comment>
<evidence type="ECO:0000259" key="14">
    <source>
        <dbReference type="Pfam" id="PF13603"/>
    </source>
</evidence>
<evidence type="ECO:0000256" key="8">
    <source>
        <dbReference type="ARBA" id="ARBA00047469"/>
    </source>
</evidence>
<dbReference type="PRINTS" id="PR00985">
    <property type="entry name" value="TRNASYNTHLEU"/>
</dbReference>
<dbReference type="CDD" id="cd07958">
    <property type="entry name" value="Anticodon_Ia_Leu_BEm"/>
    <property type="match status" value="1"/>
</dbReference>
<evidence type="ECO:0000256" key="6">
    <source>
        <dbReference type="ARBA" id="ARBA00022917"/>
    </source>
</evidence>
<dbReference type="InterPro" id="IPR015413">
    <property type="entry name" value="Methionyl/Leucyl_tRNA_Synth"/>
</dbReference>
<dbReference type="SUPFAM" id="SSF47323">
    <property type="entry name" value="Anticodon-binding domain of a subclass of class I aminoacyl-tRNA synthetases"/>
    <property type="match status" value="1"/>
</dbReference>
<keyword evidence="5 9" id="KW-0067">ATP-binding</keyword>
<dbReference type="AlphaFoldDB" id="A0A1V4AR99"/>
<dbReference type="Proteomes" id="UP000189681">
    <property type="component" value="Unassembled WGS sequence"/>
</dbReference>
<dbReference type="Pfam" id="PF08264">
    <property type="entry name" value="Anticodon_1"/>
    <property type="match status" value="1"/>
</dbReference>
<dbReference type="NCBIfam" id="TIGR00396">
    <property type="entry name" value="leuS_bact"/>
    <property type="match status" value="1"/>
</dbReference>
<feature type="binding site" evidence="9">
    <location>
        <position position="586"/>
    </location>
    <ligand>
        <name>ATP</name>
        <dbReference type="ChEBI" id="CHEBI:30616"/>
    </ligand>
</feature>
<keyword evidence="3 9" id="KW-0436">Ligase</keyword>